<dbReference type="OrthoDB" id="6378807at2759"/>
<protein>
    <submittedName>
        <fullName evidence="5">Serine/arginine repetitive matrix protein 2-like</fullName>
    </submittedName>
</protein>
<evidence type="ECO:0000256" key="2">
    <source>
        <dbReference type="SAM" id="Phobius"/>
    </source>
</evidence>
<gene>
    <name evidence="5" type="primary">LOC125177777</name>
</gene>
<feature type="region of interest" description="Disordered" evidence="1">
    <location>
        <begin position="561"/>
        <end position="600"/>
    </location>
</feature>
<sequence>MASTRRDEKGHLLCWGHGWQWQDCVGVGNPNADWGNVTLQHLTKKRILLTWHANQHRQKPSGHRLVDLTKPSVGRPAIDIITDFKPEVSAQIPFKVQDENVQYGSGERDTRFRRLMNMTSSGPAMQPKYVAARVPSGTSLIIEDVAPDQVYQIQMLPHPGTSNMTSIYFQLQGNTTWTHWPELMAGPDVPRYSGLNPGSLRPVTGPPGPRVVRVEEVSLIVLVLALWMVAILLFVHRWGKIRMLEPYQPEYKPITEPGTPPGSTLTGPIIGPCGHYSVATSTYRGPPRKSSSLCFTPSMFQTLPSYRGRLTHQQSTTSRHSLPASARHAARRRAFKMRSDSLSHQVMRPHHHHHHHLHHYHPFCRKARSAENLRNCRMSFNQSFEEPFEIRTAGSSCSPYAYTAGIKPPYRRSASVADSDNLAASSGAPLHKPAGGAKTKWSRCVNSSLENCRGASLPITSHEQKNTHVLETGVRGKSLDSASTTSARRLADGRVTPELRVSPPPPSPNEPTSPRPRSANVYFNYMSKYKNQSLDYPSSYSSVYNSPSSSSGSMPYLNKFSSSPQTSVPLSYPNKFTSSSSPSNSPKEAKIGRSSGIAPGRQFGLQRQEPIEETFFPPHYPTLVEEQEEDSMLGSSDKEALQCTASQPVGNTVDENSSAQAEADVTKYKNIKTDIKMCRYPGQLPSLEETSSTEIKPPSNPTESVDVTASDALFSVASSESFQSDSGPSESPQSPSTKAYDAAKAANSDVSSQSYVITSQLIEGSTRDTQV</sequence>
<feature type="region of interest" description="Disordered" evidence="1">
    <location>
        <begin position="684"/>
        <end position="771"/>
    </location>
</feature>
<dbReference type="RefSeq" id="XP_047736119.1">
    <property type="nucleotide sequence ID" value="XM_047880163.1"/>
</dbReference>
<proteinExistence type="predicted"/>
<dbReference type="AlphaFoldDB" id="A0A979FGQ5"/>
<evidence type="ECO:0000256" key="1">
    <source>
        <dbReference type="SAM" id="MobiDB-lite"/>
    </source>
</evidence>
<keyword evidence="2" id="KW-0812">Transmembrane</keyword>
<name>A0A979FGQ5_HYAAZ</name>
<dbReference type="InterPro" id="IPR032073">
    <property type="entry name" value="FNDC5_C"/>
</dbReference>
<keyword evidence="4" id="KW-1185">Reference proteome</keyword>
<dbReference type="Pfam" id="PF16066">
    <property type="entry name" value="DUF4808"/>
    <property type="match status" value="1"/>
</dbReference>
<feature type="compositionally biased region" description="Polar residues" evidence="1">
    <location>
        <begin position="561"/>
        <end position="577"/>
    </location>
</feature>
<dbReference type="Proteomes" id="UP000694843">
    <property type="component" value="Unplaced"/>
</dbReference>
<feature type="region of interest" description="Disordered" evidence="1">
    <location>
        <begin position="463"/>
        <end position="519"/>
    </location>
</feature>
<evidence type="ECO:0000259" key="3">
    <source>
        <dbReference type="Pfam" id="PF16066"/>
    </source>
</evidence>
<accession>A0A979FGQ5</accession>
<feature type="compositionally biased region" description="Pro residues" evidence="1">
    <location>
        <begin position="502"/>
        <end position="514"/>
    </location>
</feature>
<feature type="compositionally biased region" description="Polar residues" evidence="1">
    <location>
        <begin position="716"/>
        <end position="737"/>
    </location>
</feature>
<keyword evidence="2" id="KW-1133">Transmembrane helix</keyword>
<feature type="domain" description="Fibronectin type III" evidence="3">
    <location>
        <begin position="211"/>
        <end position="254"/>
    </location>
</feature>
<dbReference type="KEGG" id="hazt:125177777"/>
<dbReference type="GeneID" id="125177777"/>
<organism evidence="4 5">
    <name type="scientific">Hyalella azteca</name>
    <name type="common">Amphipod</name>
    <dbReference type="NCBI Taxonomy" id="294128"/>
    <lineage>
        <taxon>Eukaryota</taxon>
        <taxon>Metazoa</taxon>
        <taxon>Ecdysozoa</taxon>
        <taxon>Arthropoda</taxon>
        <taxon>Crustacea</taxon>
        <taxon>Multicrustacea</taxon>
        <taxon>Malacostraca</taxon>
        <taxon>Eumalacostraca</taxon>
        <taxon>Peracarida</taxon>
        <taxon>Amphipoda</taxon>
        <taxon>Senticaudata</taxon>
        <taxon>Talitrida</taxon>
        <taxon>Talitroidea</taxon>
        <taxon>Hyalellidae</taxon>
        <taxon>Hyalella</taxon>
    </lineage>
</organism>
<evidence type="ECO:0000313" key="5">
    <source>
        <dbReference type="RefSeq" id="XP_047736119.1"/>
    </source>
</evidence>
<reference evidence="5" key="1">
    <citation type="submission" date="2025-08" db="UniProtKB">
        <authorList>
            <consortium name="RefSeq"/>
        </authorList>
    </citation>
    <scope>IDENTIFICATION</scope>
    <source>
        <tissue evidence="5">Whole organism</tissue>
    </source>
</reference>
<keyword evidence="2" id="KW-0472">Membrane</keyword>
<feature type="compositionally biased region" description="Polar residues" evidence="1">
    <location>
        <begin position="748"/>
        <end position="771"/>
    </location>
</feature>
<evidence type="ECO:0000313" key="4">
    <source>
        <dbReference type="Proteomes" id="UP000694843"/>
    </source>
</evidence>
<feature type="transmembrane region" description="Helical" evidence="2">
    <location>
        <begin position="217"/>
        <end position="235"/>
    </location>
</feature>
<dbReference type="PANTHER" id="PTHR21104">
    <property type="entry name" value="FIBRONECTIN TYPE III DOMAIN-CONTAINING PROTEIN"/>
    <property type="match status" value="1"/>
</dbReference>
<dbReference type="PANTHER" id="PTHR21104:SF1">
    <property type="entry name" value="FIBRONECTIN TYPE III DOMAIN-CONTAINING PROTEIN"/>
    <property type="match status" value="1"/>
</dbReference>